<dbReference type="AlphaFoldDB" id="A0A392U7X7"/>
<dbReference type="EMBL" id="LXQA010745121">
    <property type="protein sequence ID" value="MCI68894.1"/>
    <property type="molecule type" value="Genomic_DNA"/>
</dbReference>
<reference evidence="1 2" key="1">
    <citation type="journal article" date="2018" name="Front. Plant Sci.">
        <title>Red Clover (Trifolium pratense) and Zigzag Clover (T. medium) - A Picture of Genomic Similarities and Differences.</title>
        <authorList>
            <person name="Dluhosova J."/>
            <person name="Istvanek J."/>
            <person name="Nedelnik J."/>
            <person name="Repkova J."/>
        </authorList>
    </citation>
    <scope>NUCLEOTIDE SEQUENCE [LARGE SCALE GENOMIC DNA]</scope>
    <source>
        <strain evidence="2">cv. 10/8</strain>
        <tissue evidence="1">Leaf</tissue>
    </source>
</reference>
<organism evidence="1 2">
    <name type="scientific">Trifolium medium</name>
    <dbReference type="NCBI Taxonomy" id="97028"/>
    <lineage>
        <taxon>Eukaryota</taxon>
        <taxon>Viridiplantae</taxon>
        <taxon>Streptophyta</taxon>
        <taxon>Embryophyta</taxon>
        <taxon>Tracheophyta</taxon>
        <taxon>Spermatophyta</taxon>
        <taxon>Magnoliopsida</taxon>
        <taxon>eudicotyledons</taxon>
        <taxon>Gunneridae</taxon>
        <taxon>Pentapetalae</taxon>
        <taxon>rosids</taxon>
        <taxon>fabids</taxon>
        <taxon>Fabales</taxon>
        <taxon>Fabaceae</taxon>
        <taxon>Papilionoideae</taxon>
        <taxon>50 kb inversion clade</taxon>
        <taxon>NPAAA clade</taxon>
        <taxon>Hologalegina</taxon>
        <taxon>IRL clade</taxon>
        <taxon>Trifolieae</taxon>
        <taxon>Trifolium</taxon>
    </lineage>
</organism>
<dbReference type="Proteomes" id="UP000265520">
    <property type="component" value="Unassembled WGS sequence"/>
</dbReference>
<evidence type="ECO:0000313" key="2">
    <source>
        <dbReference type="Proteomes" id="UP000265520"/>
    </source>
</evidence>
<evidence type="ECO:0000313" key="1">
    <source>
        <dbReference type="EMBL" id="MCI68894.1"/>
    </source>
</evidence>
<name>A0A392U7X7_9FABA</name>
<comment type="caution">
    <text evidence="1">The sequence shown here is derived from an EMBL/GenBank/DDBJ whole genome shotgun (WGS) entry which is preliminary data.</text>
</comment>
<protein>
    <submittedName>
        <fullName evidence="1">Uncharacterized protein</fullName>
    </submittedName>
</protein>
<proteinExistence type="predicted"/>
<accession>A0A392U7X7</accession>
<sequence>MVGDISRFTSASIEELQKKALGHGLKGLLLSYLLSSRQEQEVSEGRTKWKWLIRIWLPWRRHMPPPKRNSTKR</sequence>
<feature type="non-terminal residue" evidence="1">
    <location>
        <position position="73"/>
    </location>
</feature>
<keyword evidence="2" id="KW-1185">Reference proteome</keyword>